<protein>
    <submittedName>
        <fullName evidence="2">Uncharacterized protein</fullName>
    </submittedName>
</protein>
<reference evidence="2 3" key="1">
    <citation type="journal article" date="2023" name="Plant Dis.">
        <title>First Report of Diplodia intermedia Causing Canker and Dieback Diseases on Apple Trees in Canada.</title>
        <authorList>
            <person name="Ellouze W."/>
            <person name="Ilyukhin E."/>
            <person name="Sulman M."/>
            <person name="Ali S."/>
        </authorList>
    </citation>
    <scope>NUCLEOTIDE SEQUENCE [LARGE SCALE GENOMIC DNA]</scope>
    <source>
        <strain evidence="2 3">M45-28</strain>
    </source>
</reference>
<proteinExistence type="predicted"/>
<organism evidence="2 3">
    <name type="scientific">Diplodia intermedia</name>
    <dbReference type="NCBI Taxonomy" id="856260"/>
    <lineage>
        <taxon>Eukaryota</taxon>
        <taxon>Fungi</taxon>
        <taxon>Dikarya</taxon>
        <taxon>Ascomycota</taxon>
        <taxon>Pezizomycotina</taxon>
        <taxon>Dothideomycetes</taxon>
        <taxon>Dothideomycetes incertae sedis</taxon>
        <taxon>Botryosphaeriales</taxon>
        <taxon>Botryosphaeriaceae</taxon>
        <taxon>Diplodia</taxon>
    </lineage>
</organism>
<gene>
    <name evidence="2" type="ORF">SLS58_001539</name>
</gene>
<keyword evidence="1" id="KW-0175">Coiled coil</keyword>
<evidence type="ECO:0000313" key="3">
    <source>
        <dbReference type="Proteomes" id="UP001521184"/>
    </source>
</evidence>
<name>A0ABR3U1J2_9PEZI</name>
<accession>A0ABR3U1J2</accession>
<evidence type="ECO:0000313" key="2">
    <source>
        <dbReference type="EMBL" id="KAL1649483.1"/>
    </source>
</evidence>
<feature type="coiled-coil region" evidence="1">
    <location>
        <begin position="70"/>
        <end position="97"/>
    </location>
</feature>
<evidence type="ECO:0000256" key="1">
    <source>
        <dbReference type="SAM" id="Coils"/>
    </source>
</evidence>
<comment type="caution">
    <text evidence="2">The sequence shown here is derived from an EMBL/GenBank/DDBJ whole genome shotgun (WGS) entry which is preliminary data.</text>
</comment>
<dbReference type="EMBL" id="JAKEKT020000006">
    <property type="protein sequence ID" value="KAL1649483.1"/>
    <property type="molecule type" value="Genomic_DNA"/>
</dbReference>
<dbReference type="Proteomes" id="UP001521184">
    <property type="component" value="Unassembled WGS sequence"/>
</dbReference>
<keyword evidence="3" id="KW-1185">Reference proteome</keyword>
<sequence>MARLVMRSRMVRVPHPEPSTELREKYWKSVTDNREAYAEAVHLENELLVSVPLCISQIRSQLRTPAGATREEAEVRRARLVELAEKFEAELEEMRRGDGRLRMQEVHCGERYGYLKLVIGGVRKTYFIE</sequence>